<dbReference type="Gene3D" id="2.60.40.10">
    <property type="entry name" value="Immunoglobulins"/>
    <property type="match status" value="1"/>
</dbReference>
<dbReference type="InterPro" id="IPR026444">
    <property type="entry name" value="Secre_tail"/>
</dbReference>
<evidence type="ECO:0000313" key="9">
    <source>
        <dbReference type="Proteomes" id="UP001207408"/>
    </source>
</evidence>
<dbReference type="EMBL" id="JAPDPI010000077">
    <property type="protein sequence ID" value="MCW3807999.1"/>
    <property type="molecule type" value="Genomic_DNA"/>
</dbReference>
<dbReference type="SUPFAM" id="SSF49785">
    <property type="entry name" value="Galactose-binding domain-like"/>
    <property type="match status" value="2"/>
</dbReference>
<dbReference type="AlphaFoldDB" id="A0AAE3SM09"/>
<accession>A0AAE3SM09</accession>
<dbReference type="GO" id="GO:0004553">
    <property type="term" value="F:hydrolase activity, hydrolyzing O-glycosyl compounds"/>
    <property type="evidence" value="ECO:0007669"/>
    <property type="project" value="InterPro"/>
</dbReference>
<dbReference type="Pfam" id="PF02836">
    <property type="entry name" value="Glyco_hydro_2_C"/>
    <property type="match status" value="1"/>
</dbReference>
<dbReference type="Pfam" id="PF02837">
    <property type="entry name" value="Glyco_hydro_2_N"/>
    <property type="match status" value="1"/>
</dbReference>
<keyword evidence="9" id="KW-1185">Reference proteome</keyword>
<dbReference type="NCBIfam" id="TIGR04183">
    <property type="entry name" value="Por_Secre_tail"/>
    <property type="match status" value="1"/>
</dbReference>
<dbReference type="Gene3D" id="3.20.20.80">
    <property type="entry name" value="Glycosidases"/>
    <property type="match status" value="1"/>
</dbReference>
<dbReference type="InterPro" id="IPR006104">
    <property type="entry name" value="Glyco_hydro_2_N"/>
</dbReference>
<evidence type="ECO:0000259" key="6">
    <source>
        <dbReference type="Pfam" id="PF02837"/>
    </source>
</evidence>
<dbReference type="InterPro" id="IPR017853">
    <property type="entry name" value="GH"/>
</dbReference>
<dbReference type="Gene3D" id="2.60.120.260">
    <property type="entry name" value="Galactose-binding domain-like"/>
    <property type="match status" value="2"/>
</dbReference>
<dbReference type="SUPFAM" id="SSF49303">
    <property type="entry name" value="beta-Galactosidase/glucuronidase domain"/>
    <property type="match status" value="1"/>
</dbReference>
<evidence type="ECO:0000259" key="5">
    <source>
        <dbReference type="Pfam" id="PF02836"/>
    </source>
</evidence>
<feature type="domain" description="Glycoside hydrolase family 2 catalytic" evidence="5">
    <location>
        <begin position="348"/>
        <end position="462"/>
    </location>
</feature>
<comment type="caution">
    <text evidence="8">The sequence shown here is derived from an EMBL/GenBank/DDBJ whole genome shotgun (WGS) entry which is preliminary data.</text>
</comment>
<name>A0AAE3SM09_9BACT</name>
<reference evidence="8" key="1">
    <citation type="submission" date="2022-10" db="EMBL/GenBank/DDBJ databases">
        <authorList>
            <person name="Yu W.X."/>
        </authorList>
    </citation>
    <scope>NUCLEOTIDE SEQUENCE</scope>
    <source>
        <strain evidence="8">D04</strain>
    </source>
</reference>
<dbReference type="PANTHER" id="PTHR42732:SF2">
    <property type="entry name" value="BETA-MANNOSIDASE"/>
    <property type="match status" value="1"/>
</dbReference>
<gene>
    <name evidence="8" type="ORF">OM074_20415</name>
</gene>
<dbReference type="RefSeq" id="WP_301202525.1">
    <property type="nucleotide sequence ID" value="NZ_JAPDPI010000077.1"/>
</dbReference>
<dbReference type="Pfam" id="PF00703">
    <property type="entry name" value="Glyco_hydro_2"/>
    <property type="match status" value="1"/>
</dbReference>
<dbReference type="InterPro" id="IPR013783">
    <property type="entry name" value="Ig-like_fold"/>
</dbReference>
<dbReference type="InterPro" id="IPR006103">
    <property type="entry name" value="Glyco_hydro_2_cat"/>
</dbReference>
<dbReference type="InterPro" id="IPR006102">
    <property type="entry name" value="Ig-like_GH2"/>
</dbReference>
<evidence type="ECO:0000256" key="1">
    <source>
        <dbReference type="ARBA" id="ARBA00007401"/>
    </source>
</evidence>
<protein>
    <submittedName>
        <fullName evidence="8">T9SS type A sorting domain-containing protein</fullName>
    </submittedName>
</protein>
<proteinExistence type="inferred from homology"/>
<dbReference type="Proteomes" id="UP001207408">
    <property type="component" value="Unassembled WGS sequence"/>
</dbReference>
<dbReference type="InterPro" id="IPR008979">
    <property type="entry name" value="Galactose-bd-like_sf"/>
</dbReference>
<dbReference type="PANTHER" id="PTHR42732">
    <property type="entry name" value="BETA-GALACTOSIDASE"/>
    <property type="match status" value="1"/>
</dbReference>
<feature type="domain" description="Glycosyl hydrolases family 2 sugar binding" evidence="6">
    <location>
        <begin position="86"/>
        <end position="177"/>
    </location>
</feature>
<evidence type="ECO:0000259" key="4">
    <source>
        <dbReference type="Pfam" id="PF00703"/>
    </source>
</evidence>
<dbReference type="SUPFAM" id="SSF51445">
    <property type="entry name" value="(Trans)glycosidases"/>
    <property type="match status" value="1"/>
</dbReference>
<dbReference type="GO" id="GO:0005975">
    <property type="term" value="P:carbohydrate metabolic process"/>
    <property type="evidence" value="ECO:0007669"/>
    <property type="project" value="InterPro"/>
</dbReference>
<comment type="similarity">
    <text evidence="1">Belongs to the glycosyl hydrolase 2 family.</text>
</comment>
<evidence type="ECO:0000259" key="7">
    <source>
        <dbReference type="Pfam" id="PF18962"/>
    </source>
</evidence>
<evidence type="ECO:0000256" key="3">
    <source>
        <dbReference type="ARBA" id="ARBA00023295"/>
    </source>
</evidence>
<keyword evidence="2" id="KW-0378">Hydrolase</keyword>
<keyword evidence="3" id="KW-0326">Glycosidase</keyword>
<dbReference type="InterPro" id="IPR051913">
    <property type="entry name" value="GH2_Domain-Containing"/>
</dbReference>
<evidence type="ECO:0000256" key="2">
    <source>
        <dbReference type="ARBA" id="ARBA00022801"/>
    </source>
</evidence>
<evidence type="ECO:0000313" key="8">
    <source>
        <dbReference type="EMBL" id="MCW3807999.1"/>
    </source>
</evidence>
<sequence length="833" mass="93677">MKIVLNLLLLFLPGVLFAQVPWQMKQAALMTEFAADVDPANVLPEYPRPQLARSEWLNLNGIWQYQPASSISDNLPDGALQKEVLVPFAIESAISGIMEYHEYLWYKRSFTVPEAWSGQRVKLHFGAVDYVCKVLINGQTVGTHQGGYDSFSFDITDAITGSGDQEVAVLVYDPTDSKGYPRGKQTLYPGGIMYTSVTGIWQTVWLEPVPETHIDNIKMVPDIDQAVLDLTVNTGGDATGVTYTATVKDGETTIQTTSGNVNELTNISVPNQKLWSPDSPFLYDINIKIKKDGNVIDEVDSYFGMRKMAMVEEDGIQKLYLNNEFLFHLGPLDQGFWPDGLYTAPTDEALRFDIEKIKEYGFNMVRKHIKVEPQRWYYWADKLGVMVWQDMPSMNSYTSNPQPNEEVAYERELKEMVEEHWNSPSIVMWVVFNEYQGQHRVPELVNMVMDMDPTRMVNQGSGGPFANVGHILDYHSYPPPTCPETSTQVRACGEFGGIGYNIDGHLWDPSRLMQYITVENEEEYLSTYEEYMDMLTIYKTNNGLSAGVYTEITDVEIELNGLMTYDRLDKADISRIYAANDKVINHDIYIKELVPSSEKEAQVWKYMTSQPAVNWYETTYTDSHWQSAAGGFGTEGTPGAVVRTTWNTSDIWMRREFELGDLSSVNLDDLYLYIHHDEACQVYINGVLAASVTGYTSKYVTLSVSAEAKAALIQNGTNLLAVHCNQTVGGQYIDVGLSLRSLDHQYPENPTAVKQNPVQEELSLYPNPVGDTMYISQNLSASTSISIMNSNGTKLKTVSGDINPINVSHLNPGVYLLQVNDGEDVQNIKFLKN</sequence>
<organism evidence="8 9">
    <name type="scientific">Plebeiibacterium marinum</name>
    <dbReference type="NCBI Taxonomy" id="2992111"/>
    <lineage>
        <taxon>Bacteria</taxon>
        <taxon>Pseudomonadati</taxon>
        <taxon>Bacteroidota</taxon>
        <taxon>Bacteroidia</taxon>
        <taxon>Marinilabiliales</taxon>
        <taxon>Marinilabiliaceae</taxon>
        <taxon>Plebeiibacterium</taxon>
    </lineage>
</organism>
<dbReference type="InterPro" id="IPR036156">
    <property type="entry name" value="Beta-gal/glucu_dom_sf"/>
</dbReference>
<feature type="domain" description="Secretion system C-terminal sorting" evidence="7">
    <location>
        <begin position="764"/>
        <end position="825"/>
    </location>
</feature>
<dbReference type="Pfam" id="PF18962">
    <property type="entry name" value="Por_Secre_tail"/>
    <property type="match status" value="1"/>
</dbReference>
<feature type="domain" description="Glycoside hydrolase family 2 immunoglobulin-like beta-sandwich" evidence="4">
    <location>
        <begin position="212"/>
        <end position="306"/>
    </location>
</feature>